<keyword evidence="4" id="KW-0235">DNA replication</keyword>
<keyword evidence="5" id="KW-0808">Transferase</keyword>
<comment type="caution">
    <text evidence="7">The sequence shown here is derived from an EMBL/GenBank/DDBJ whole genome shotgun (WGS) entry which is preliminary data.</text>
</comment>
<keyword evidence="3" id="KW-0548">Nucleotidyltransferase</keyword>
<gene>
    <name evidence="7" type="ORF">JCM31185_02170</name>
</gene>
<proteinExistence type="inferred from homology"/>
<dbReference type="SUPFAM" id="SSF56672">
    <property type="entry name" value="DNA/RNA polymerases"/>
    <property type="match status" value="1"/>
</dbReference>
<accession>A0ABQ5JQZ1</accession>
<dbReference type="InterPro" id="IPR001126">
    <property type="entry name" value="UmuC"/>
</dbReference>
<dbReference type="RefSeq" id="WP_407882195.1">
    <property type="nucleotide sequence ID" value="NZ_BQXO01000001.1"/>
</dbReference>
<organism evidence="7 8">
    <name type="scientific">Furfurilactobacillus curtus</name>
    <dbReference type="NCBI Taxonomy" id="1746200"/>
    <lineage>
        <taxon>Bacteria</taxon>
        <taxon>Bacillati</taxon>
        <taxon>Bacillota</taxon>
        <taxon>Bacilli</taxon>
        <taxon>Lactobacillales</taxon>
        <taxon>Lactobacillaceae</taxon>
        <taxon>Furfurilactobacillus</taxon>
    </lineage>
</organism>
<dbReference type="SUPFAM" id="SSF100879">
    <property type="entry name" value="Lesion bypass DNA polymerase (Y-family), little finger domain"/>
    <property type="match status" value="1"/>
</dbReference>
<feature type="domain" description="UmuC" evidence="6">
    <location>
        <begin position="17"/>
        <end position="209"/>
    </location>
</feature>
<evidence type="ECO:0000256" key="1">
    <source>
        <dbReference type="ARBA" id="ARBA00010945"/>
    </source>
</evidence>
<dbReference type="Gene3D" id="3.30.1490.100">
    <property type="entry name" value="DNA polymerase, Y-family, little finger domain"/>
    <property type="match status" value="1"/>
</dbReference>
<dbReference type="PROSITE" id="PS50173">
    <property type="entry name" value="UMUC"/>
    <property type="match status" value="1"/>
</dbReference>
<evidence type="ECO:0000259" key="6">
    <source>
        <dbReference type="PROSITE" id="PS50173"/>
    </source>
</evidence>
<comment type="similarity">
    <text evidence="1">Belongs to the DNA polymerase type-Y family.</text>
</comment>
<dbReference type="CDD" id="cd01700">
    <property type="entry name" value="PolY_Pol_V_umuC"/>
    <property type="match status" value="1"/>
</dbReference>
<dbReference type="Gene3D" id="3.40.1170.60">
    <property type="match status" value="1"/>
</dbReference>
<dbReference type="Pfam" id="PF00817">
    <property type="entry name" value="IMS"/>
    <property type="match status" value="1"/>
</dbReference>
<evidence type="ECO:0000313" key="8">
    <source>
        <dbReference type="Proteomes" id="UP001628078"/>
    </source>
</evidence>
<dbReference type="Gene3D" id="3.30.70.270">
    <property type="match status" value="1"/>
</dbReference>
<dbReference type="InterPro" id="IPR050116">
    <property type="entry name" value="DNA_polymerase-Y"/>
</dbReference>
<dbReference type="Gene3D" id="1.10.150.20">
    <property type="entry name" value="5' to 3' exonuclease, C-terminal subdomain"/>
    <property type="match status" value="1"/>
</dbReference>
<evidence type="ECO:0000256" key="2">
    <source>
        <dbReference type="ARBA" id="ARBA00022457"/>
    </source>
</evidence>
<keyword evidence="8" id="KW-1185">Reference proteome</keyword>
<sequence length="439" mass="49799">MYETYDYDDQNEPHGVFFLIDNKSFYASVEASMRDLDPLITCLVVMSEQANTNGGLILATSPEAKRRYGLKANVSRQRDLPQDEDILVVPPRMNLYIKRNLQINNIYRRFVADEDLWPYSIDESILDLTHSWRLFGDQPLAVAHMIQDTIRRELGLYVTVGIGENPIQAKLALDLYAKHAPDLIGEIRYQTVPEKIWPITKLDAVWSIGRRTAQHLKRMDIHSMVELAHYNPYALKAELGMIGTQLFALSWGIDRSQLRQLVPVHEASIGNSQVLPRDYNNQYEIETVIKEIGEQVGARLRHHHQLAGCITLSVGFSYAASKTDGRDGFHQAIRIEPTDHNQSLVAALLTAFHNHWAGQTIRNVAVYTSSLRPNTGQQLDLFVDPQRQQKNEQFEAMVDYLRERFGFRSAIFARSTLPGGTAINRTTLVGGHNGGNAYD</sequence>
<evidence type="ECO:0000256" key="4">
    <source>
        <dbReference type="ARBA" id="ARBA00022705"/>
    </source>
</evidence>
<dbReference type="PANTHER" id="PTHR11076">
    <property type="entry name" value="DNA REPAIR POLYMERASE UMUC / TRANSFERASE FAMILY MEMBER"/>
    <property type="match status" value="1"/>
</dbReference>
<dbReference type="Proteomes" id="UP001628078">
    <property type="component" value="Unassembled WGS sequence"/>
</dbReference>
<dbReference type="InterPro" id="IPR043128">
    <property type="entry name" value="Rev_trsase/Diguanyl_cyclase"/>
</dbReference>
<evidence type="ECO:0000313" key="7">
    <source>
        <dbReference type="EMBL" id="GKT04928.1"/>
    </source>
</evidence>
<name>A0ABQ5JQZ1_9LACO</name>
<reference evidence="7 8" key="1">
    <citation type="submission" date="2022-03" db="EMBL/GenBank/DDBJ databases">
        <title>Draft genome sequence of Furfurilactobacillus curtus JCM 31185.</title>
        <authorList>
            <person name="Suzuki S."/>
            <person name="Endo A."/>
            <person name="Kajikawa A."/>
        </authorList>
    </citation>
    <scope>NUCLEOTIDE SEQUENCE [LARGE SCALE GENOMIC DNA]</scope>
    <source>
        <strain evidence="7 8">JCM 31185</strain>
    </source>
</reference>
<dbReference type="InterPro" id="IPR036775">
    <property type="entry name" value="DNA_pol_Y-fam_lit_finger_sf"/>
</dbReference>
<protein>
    <submittedName>
        <fullName evidence="7">Type VI secretion protein ImpB</fullName>
    </submittedName>
</protein>
<dbReference type="PANTHER" id="PTHR11076:SF35">
    <property type="entry name" value="DNA REPAIR PROTEIN HOMOLOG YOBH"/>
    <property type="match status" value="1"/>
</dbReference>
<dbReference type="EMBL" id="BQXO01000001">
    <property type="protein sequence ID" value="GKT04928.1"/>
    <property type="molecule type" value="Genomic_DNA"/>
</dbReference>
<dbReference type="Pfam" id="PF11799">
    <property type="entry name" value="IMS_C"/>
    <property type="match status" value="1"/>
</dbReference>
<dbReference type="InterPro" id="IPR043502">
    <property type="entry name" value="DNA/RNA_pol_sf"/>
</dbReference>
<evidence type="ECO:0000256" key="3">
    <source>
        <dbReference type="ARBA" id="ARBA00022695"/>
    </source>
</evidence>
<dbReference type="InterPro" id="IPR017961">
    <property type="entry name" value="DNA_pol_Y-fam_little_finger"/>
</dbReference>
<keyword evidence="2" id="KW-0515">Mutator protein</keyword>
<keyword evidence="5" id="KW-0239">DNA-directed DNA polymerase</keyword>
<evidence type="ECO:0000256" key="5">
    <source>
        <dbReference type="ARBA" id="ARBA00022932"/>
    </source>
</evidence>